<dbReference type="InterPro" id="IPR022383">
    <property type="entry name" value="Lactate/malate_DH_C"/>
</dbReference>
<dbReference type="Pfam" id="PF00056">
    <property type="entry name" value="Ldh_1_N"/>
    <property type="match status" value="1"/>
</dbReference>
<comment type="caution">
    <text evidence="12">The sequence shown here is derived from an EMBL/GenBank/DDBJ whole genome shotgun (WGS) entry which is preliminary data.</text>
</comment>
<comment type="catalytic activity">
    <reaction evidence="7 9">
        <text>(S)-malate + NAD(+) = oxaloacetate + NADH + H(+)</text>
        <dbReference type="Rhea" id="RHEA:21432"/>
        <dbReference type="ChEBI" id="CHEBI:15378"/>
        <dbReference type="ChEBI" id="CHEBI:15589"/>
        <dbReference type="ChEBI" id="CHEBI:16452"/>
        <dbReference type="ChEBI" id="CHEBI:57540"/>
        <dbReference type="ChEBI" id="CHEBI:57945"/>
        <dbReference type="EC" id="1.1.1.37"/>
    </reaction>
</comment>
<keyword evidence="4 9" id="KW-0816">Tricarboxylic acid cycle</keyword>
<dbReference type="Gene3D" id="3.40.50.720">
    <property type="entry name" value="NAD(P)-binding Rossmann-like Domain"/>
    <property type="match status" value="1"/>
</dbReference>
<name>A0ABP1GDB4_9CHLO</name>
<accession>A0ABP1GDB4</accession>
<proteinExistence type="inferred from homology"/>
<evidence type="ECO:0000259" key="10">
    <source>
        <dbReference type="Pfam" id="PF00056"/>
    </source>
</evidence>
<evidence type="ECO:0000256" key="9">
    <source>
        <dbReference type="RuleBase" id="RU003405"/>
    </source>
</evidence>
<evidence type="ECO:0000256" key="4">
    <source>
        <dbReference type="ARBA" id="ARBA00022532"/>
    </source>
</evidence>
<evidence type="ECO:0000256" key="8">
    <source>
        <dbReference type="RuleBase" id="RU003369"/>
    </source>
</evidence>
<feature type="domain" description="Lactate/malate dehydrogenase N-terminal" evidence="10">
    <location>
        <begin position="38"/>
        <end position="180"/>
    </location>
</feature>
<keyword evidence="13" id="KW-1185">Reference proteome</keyword>
<dbReference type="InterPro" id="IPR010097">
    <property type="entry name" value="Malate_DH_type1"/>
</dbReference>
<feature type="domain" description="Lactate/malate dehydrogenase C-terminal" evidence="11">
    <location>
        <begin position="182"/>
        <end position="345"/>
    </location>
</feature>
<dbReference type="InterPro" id="IPR001557">
    <property type="entry name" value="L-lactate/malate_DH"/>
</dbReference>
<dbReference type="InterPro" id="IPR015955">
    <property type="entry name" value="Lactate_DH/Glyco_Ohase_4_C"/>
</dbReference>
<evidence type="ECO:0000256" key="3">
    <source>
        <dbReference type="ARBA" id="ARBA00012995"/>
    </source>
</evidence>
<dbReference type="PANTHER" id="PTHR11540">
    <property type="entry name" value="MALATE AND LACTATE DEHYDROGENASE"/>
    <property type="match status" value="1"/>
</dbReference>
<evidence type="ECO:0000313" key="12">
    <source>
        <dbReference type="EMBL" id="CAL5227773.1"/>
    </source>
</evidence>
<dbReference type="PROSITE" id="PS00068">
    <property type="entry name" value="MDH"/>
    <property type="match status" value="1"/>
</dbReference>
<evidence type="ECO:0000256" key="6">
    <source>
        <dbReference type="ARBA" id="ARBA00023027"/>
    </source>
</evidence>
<keyword evidence="6 9" id="KW-0520">NAD</keyword>
<evidence type="ECO:0000256" key="2">
    <source>
        <dbReference type="ARBA" id="ARBA00011738"/>
    </source>
</evidence>
<evidence type="ECO:0000313" key="13">
    <source>
        <dbReference type="Proteomes" id="UP001497392"/>
    </source>
</evidence>
<dbReference type="EC" id="1.1.1.37" evidence="3 9"/>
<dbReference type="PIRSF" id="PIRSF000102">
    <property type="entry name" value="Lac_mal_DH"/>
    <property type="match status" value="1"/>
</dbReference>
<evidence type="ECO:0000256" key="5">
    <source>
        <dbReference type="ARBA" id="ARBA00023002"/>
    </source>
</evidence>
<dbReference type="InterPro" id="IPR001236">
    <property type="entry name" value="Lactate/malate_DH_N"/>
</dbReference>
<keyword evidence="5 8" id="KW-0560">Oxidoreductase</keyword>
<reference evidence="12 13" key="1">
    <citation type="submission" date="2024-06" db="EMBL/GenBank/DDBJ databases">
        <authorList>
            <person name="Kraege A."/>
            <person name="Thomma B."/>
        </authorList>
    </citation>
    <scope>NUCLEOTIDE SEQUENCE [LARGE SCALE GENOMIC DNA]</scope>
</reference>
<dbReference type="Pfam" id="PF02866">
    <property type="entry name" value="Ldh_1_C"/>
    <property type="match status" value="1"/>
</dbReference>
<evidence type="ECO:0000256" key="7">
    <source>
        <dbReference type="ARBA" id="ARBA00048313"/>
    </source>
</evidence>
<dbReference type="PANTHER" id="PTHR11540:SF16">
    <property type="entry name" value="MALATE DEHYDROGENASE, MITOCHONDRIAL"/>
    <property type="match status" value="1"/>
</dbReference>
<dbReference type="SUPFAM" id="SSF56327">
    <property type="entry name" value="LDH C-terminal domain-like"/>
    <property type="match status" value="1"/>
</dbReference>
<dbReference type="InterPro" id="IPR036291">
    <property type="entry name" value="NAD(P)-bd_dom_sf"/>
</dbReference>
<dbReference type="EMBL" id="CAXHTA020000017">
    <property type="protein sequence ID" value="CAL5227773.1"/>
    <property type="molecule type" value="Genomic_DNA"/>
</dbReference>
<gene>
    <name evidence="12" type="primary">g10793</name>
    <name evidence="12" type="ORF">VP750_LOCUS9679</name>
</gene>
<comment type="similarity">
    <text evidence="1">Belongs to the LDH/MDH superfamily. MDH type 1 family.</text>
</comment>
<comment type="subunit">
    <text evidence="2">Homodimer.</text>
</comment>
<dbReference type="CDD" id="cd01337">
    <property type="entry name" value="MDH_glyoxysomal_mitochondrial"/>
    <property type="match status" value="1"/>
</dbReference>
<sequence length="355" mass="37014">MRRVSPSTASSLPVISGRHAATSRRSAAITEARAGARKVALLGAAGGIGQPLALLLKMQPYVAELSLYDIANTVGVAADLSHCNTSVQVTGHTGEENLAACLEGADLVVIPAGVPRKPGMTRDDLFNINAGIVKKLAIKIAEHCPQAVIAIISNPVNSTVPITAEVMKAAGVYDKRKVLGVTTLDVVRANTFVAEAKGLAVQDVDVPVVGGHAGVTILPLLSQTNPTVSFTDDEMAKLTDRIQNAGTEVVEAKAGAGSATLSMAYAAARFSESVLRGLEGEPDVYEAAYVESSVTELPYFATKVRLGPNGAEEVLPLGKLTPFEEKGVQELIPVLKKNIDTGVEFAQKKEAAAKV</sequence>
<dbReference type="Proteomes" id="UP001497392">
    <property type="component" value="Unassembled WGS sequence"/>
</dbReference>
<dbReference type="InterPro" id="IPR001252">
    <property type="entry name" value="Malate_DH_AS"/>
</dbReference>
<evidence type="ECO:0000259" key="11">
    <source>
        <dbReference type="Pfam" id="PF02866"/>
    </source>
</evidence>
<dbReference type="SUPFAM" id="SSF51735">
    <property type="entry name" value="NAD(P)-binding Rossmann-fold domains"/>
    <property type="match status" value="1"/>
</dbReference>
<organism evidence="12 13">
    <name type="scientific">Coccomyxa viridis</name>
    <dbReference type="NCBI Taxonomy" id="1274662"/>
    <lineage>
        <taxon>Eukaryota</taxon>
        <taxon>Viridiplantae</taxon>
        <taxon>Chlorophyta</taxon>
        <taxon>core chlorophytes</taxon>
        <taxon>Trebouxiophyceae</taxon>
        <taxon>Trebouxiophyceae incertae sedis</taxon>
        <taxon>Coccomyxaceae</taxon>
        <taxon>Coccomyxa</taxon>
    </lineage>
</organism>
<protein>
    <recommendedName>
        <fullName evidence="3 9">Malate dehydrogenase</fullName>
        <ecNumber evidence="3 9">1.1.1.37</ecNumber>
    </recommendedName>
</protein>
<dbReference type="NCBIfam" id="TIGR01772">
    <property type="entry name" value="MDH_euk_gproteo"/>
    <property type="match status" value="1"/>
</dbReference>
<evidence type="ECO:0000256" key="1">
    <source>
        <dbReference type="ARBA" id="ARBA00008824"/>
    </source>
</evidence>
<dbReference type="Gene3D" id="3.90.110.10">
    <property type="entry name" value="Lactate dehydrogenase/glycoside hydrolase, family 4, C-terminal"/>
    <property type="match status" value="1"/>
</dbReference>